<dbReference type="Gene3D" id="3.40.50.150">
    <property type="entry name" value="Vaccinia Virus protein VP39"/>
    <property type="match status" value="1"/>
</dbReference>
<evidence type="ECO:0000259" key="5">
    <source>
        <dbReference type="Pfam" id="PF08100"/>
    </source>
</evidence>
<dbReference type="GO" id="GO:0032259">
    <property type="term" value="P:methylation"/>
    <property type="evidence" value="ECO:0007669"/>
    <property type="project" value="UniProtKB-KW"/>
</dbReference>
<name>A0A8H6VRD6_9AGAR</name>
<dbReference type="Proteomes" id="UP000636479">
    <property type="component" value="Unassembled WGS sequence"/>
</dbReference>
<dbReference type="GO" id="GO:0046983">
    <property type="term" value="F:protein dimerization activity"/>
    <property type="evidence" value="ECO:0007669"/>
    <property type="project" value="InterPro"/>
</dbReference>
<feature type="domain" description="O-methyltransferase dimerisation" evidence="5">
    <location>
        <begin position="82"/>
        <end position="177"/>
    </location>
</feature>
<evidence type="ECO:0000259" key="4">
    <source>
        <dbReference type="Pfam" id="PF00891"/>
    </source>
</evidence>
<dbReference type="OrthoDB" id="1606438at2759"/>
<keyword evidence="2" id="KW-0808">Transferase</keyword>
<accession>A0A8H6VRD6</accession>
<dbReference type="AlphaFoldDB" id="A0A8H6VRD6"/>
<evidence type="ECO:0000256" key="1">
    <source>
        <dbReference type="ARBA" id="ARBA00022603"/>
    </source>
</evidence>
<dbReference type="RefSeq" id="XP_037214349.1">
    <property type="nucleotide sequence ID" value="XM_037369143.1"/>
</dbReference>
<dbReference type="Gene3D" id="1.10.10.10">
    <property type="entry name" value="Winged helix-like DNA-binding domain superfamily/Winged helix DNA-binding domain"/>
    <property type="match status" value="1"/>
</dbReference>
<dbReference type="PANTHER" id="PTHR43712:SF2">
    <property type="entry name" value="O-METHYLTRANSFERASE CICE"/>
    <property type="match status" value="1"/>
</dbReference>
<dbReference type="InterPro" id="IPR001077">
    <property type="entry name" value="COMT_C"/>
</dbReference>
<keyword evidence="3" id="KW-0949">S-adenosyl-L-methionine</keyword>
<dbReference type="PANTHER" id="PTHR43712">
    <property type="entry name" value="PUTATIVE (AFU_ORTHOLOGUE AFUA_4G14580)-RELATED"/>
    <property type="match status" value="1"/>
</dbReference>
<dbReference type="InterPro" id="IPR012967">
    <property type="entry name" value="COMT_dimerisation"/>
</dbReference>
<evidence type="ECO:0008006" key="8">
    <source>
        <dbReference type="Google" id="ProtNLM"/>
    </source>
</evidence>
<dbReference type="PROSITE" id="PS51683">
    <property type="entry name" value="SAM_OMT_II"/>
    <property type="match status" value="1"/>
</dbReference>
<dbReference type="SUPFAM" id="SSF46785">
    <property type="entry name" value="Winged helix' DNA-binding domain"/>
    <property type="match status" value="1"/>
</dbReference>
<evidence type="ECO:0000256" key="3">
    <source>
        <dbReference type="ARBA" id="ARBA00022691"/>
    </source>
</evidence>
<dbReference type="InterPro" id="IPR036390">
    <property type="entry name" value="WH_DNA-bd_sf"/>
</dbReference>
<sequence length="512" mass="56193">MEQLRQLISLISTSLDRIEDVFCRHGLPVPTLETAYDPISPTEALRLLADPSISTAVLAIVAASAQLGATFRKPTSALLHGAGGFYVTASIRTVSHLNVADILKEAGPQGMHADELGAKCKTDGALLGKIPLQSHAQRRNWPPHIARILRLLATHHIFNEVAPDTFSNNRISSALCTGLPVQDLLSRREKAPGRPPVYEPTAFIEFFSDVNFKSAAYSPDTVISPECPGQLSFNRAYGTTDTFYAWLSRPENEHLRRRFDVGMRATEQTRVKDELFLGFPWGDLPAGSMLVDVGGGVGHVTLQIAKRYPALRVVVEDLEQAAEASTELWKTVLPTHIENNIMKFQVHDFFAPQPAIVSSSNAPVVVFVLRYILHNWDDHRAVTILKRLHAAAETRKAVVPNAITKLVIIEAVSAFATRTCAPSRPGVFADSGAATIAEARVLAPEPLLPNWGIASTEAYFVDMAMHHLVGARERPLQSYRDVMQQAGWKLKDVFHGGPPVSWELSHLVGEPM</sequence>
<dbReference type="GO" id="GO:0008171">
    <property type="term" value="F:O-methyltransferase activity"/>
    <property type="evidence" value="ECO:0007669"/>
    <property type="project" value="InterPro"/>
</dbReference>
<proteinExistence type="predicted"/>
<reference evidence="6" key="1">
    <citation type="submission" date="2020-05" db="EMBL/GenBank/DDBJ databases">
        <title>Mycena genomes resolve the evolution of fungal bioluminescence.</title>
        <authorList>
            <person name="Tsai I.J."/>
        </authorList>
    </citation>
    <scope>NUCLEOTIDE SEQUENCE</scope>
    <source>
        <strain evidence="6">171206Taipei</strain>
    </source>
</reference>
<dbReference type="InterPro" id="IPR029063">
    <property type="entry name" value="SAM-dependent_MTases_sf"/>
</dbReference>
<dbReference type="EMBL" id="JACAZF010000013">
    <property type="protein sequence ID" value="KAF7291227.1"/>
    <property type="molecule type" value="Genomic_DNA"/>
</dbReference>
<dbReference type="SUPFAM" id="SSF53335">
    <property type="entry name" value="S-adenosyl-L-methionine-dependent methyltransferases"/>
    <property type="match status" value="1"/>
</dbReference>
<protein>
    <recommendedName>
        <fullName evidence="8">S-adenosyl-L-methionine-dependent methyltransferase</fullName>
    </recommendedName>
</protein>
<dbReference type="Pfam" id="PF00891">
    <property type="entry name" value="Methyltransf_2"/>
    <property type="match status" value="1"/>
</dbReference>
<evidence type="ECO:0000313" key="6">
    <source>
        <dbReference type="EMBL" id="KAF7291227.1"/>
    </source>
</evidence>
<evidence type="ECO:0000256" key="2">
    <source>
        <dbReference type="ARBA" id="ARBA00022679"/>
    </source>
</evidence>
<organism evidence="6 7">
    <name type="scientific">Mycena indigotica</name>
    <dbReference type="NCBI Taxonomy" id="2126181"/>
    <lineage>
        <taxon>Eukaryota</taxon>
        <taxon>Fungi</taxon>
        <taxon>Dikarya</taxon>
        <taxon>Basidiomycota</taxon>
        <taxon>Agaricomycotina</taxon>
        <taxon>Agaricomycetes</taxon>
        <taxon>Agaricomycetidae</taxon>
        <taxon>Agaricales</taxon>
        <taxon>Marasmiineae</taxon>
        <taxon>Mycenaceae</taxon>
        <taxon>Mycena</taxon>
    </lineage>
</organism>
<keyword evidence="1" id="KW-0489">Methyltransferase</keyword>
<dbReference type="InterPro" id="IPR036388">
    <property type="entry name" value="WH-like_DNA-bd_sf"/>
</dbReference>
<evidence type="ECO:0000313" key="7">
    <source>
        <dbReference type="Proteomes" id="UP000636479"/>
    </source>
</evidence>
<dbReference type="Pfam" id="PF08100">
    <property type="entry name" value="Dimerisation"/>
    <property type="match status" value="1"/>
</dbReference>
<feature type="domain" description="O-methyltransferase C-terminal" evidence="4">
    <location>
        <begin position="229"/>
        <end position="412"/>
    </location>
</feature>
<dbReference type="GeneID" id="59351659"/>
<keyword evidence="7" id="KW-1185">Reference proteome</keyword>
<comment type="caution">
    <text evidence="6">The sequence shown here is derived from an EMBL/GenBank/DDBJ whole genome shotgun (WGS) entry which is preliminary data.</text>
</comment>
<dbReference type="InterPro" id="IPR016461">
    <property type="entry name" value="COMT-like"/>
</dbReference>
<gene>
    <name evidence="6" type="ORF">MIND_01266300</name>
</gene>